<sequence length="427" mass="49866">MTFISYAQNYEDVMLYRALKDVGKGFYIDVGACDPVVDSVTKAFYERGWRGINIEPVKKWFERLVEDRPEDINLQIAISNEPGLVRLYEVIDTGLSTLVPEVAEKHRQAGFQIQEYFVPALTLNSICNSYSVSEIHFLKIDVEGAEGAVLASVDLERFRPWIILVEATEPNSTIENFKGWESYLTEHRYDFVYFDGVNRFYIAKERQELKSAFNAPPNVFDGFIRYSEWLARQRAVQLEKEISNSRQQASQLQKELESFRQRAARLEEELSNSRQHAARVEEELRAVYASRSWQITKPLRWVGCIVRDVRQHLRIYLIRVSSLPKRLAKGFLKRFVLFVIKTTTLKSIALQVLNRFPTFKARLKCWISCAIPGIMLDTETSESKLYNVCQAPYCYHNTRYTSRHHLISTIAERVYNDLKQAIEREWR</sequence>
<feature type="coiled-coil region" evidence="1">
    <location>
        <begin position="235"/>
        <end position="283"/>
    </location>
</feature>
<dbReference type="Proteomes" id="UP000192569">
    <property type="component" value="Chromosome I"/>
</dbReference>
<dbReference type="STRING" id="698762.SAMN00808754_2214"/>
<feature type="domain" description="Methyltransferase FkbM" evidence="2">
    <location>
        <begin position="29"/>
        <end position="191"/>
    </location>
</feature>
<dbReference type="Pfam" id="PF05050">
    <property type="entry name" value="Methyltransf_21"/>
    <property type="match status" value="1"/>
</dbReference>
<gene>
    <name evidence="3" type="ORF">SAMN00808754_2214</name>
</gene>
<dbReference type="GO" id="GO:0005886">
    <property type="term" value="C:plasma membrane"/>
    <property type="evidence" value="ECO:0007669"/>
    <property type="project" value="TreeGrafter"/>
</dbReference>
<evidence type="ECO:0000259" key="2">
    <source>
        <dbReference type="Pfam" id="PF05050"/>
    </source>
</evidence>
<keyword evidence="3" id="KW-0489">Methyltransferase</keyword>
<dbReference type="PANTHER" id="PTHR34009">
    <property type="entry name" value="PROTEIN STAR"/>
    <property type="match status" value="1"/>
</dbReference>
<dbReference type="EMBL" id="LT838272">
    <property type="protein sequence ID" value="SMB98234.1"/>
    <property type="molecule type" value="Genomic_DNA"/>
</dbReference>
<evidence type="ECO:0000256" key="1">
    <source>
        <dbReference type="SAM" id="Coils"/>
    </source>
</evidence>
<dbReference type="GO" id="GO:0032259">
    <property type="term" value="P:methylation"/>
    <property type="evidence" value="ECO:0007669"/>
    <property type="project" value="UniProtKB-KW"/>
</dbReference>
<evidence type="ECO:0000313" key="3">
    <source>
        <dbReference type="EMBL" id="SMB98234.1"/>
    </source>
</evidence>
<dbReference type="InterPro" id="IPR053202">
    <property type="entry name" value="EGF_Rcpt_Signaling_Reg"/>
</dbReference>
<dbReference type="PANTHER" id="PTHR34009:SF2">
    <property type="entry name" value="PROTEIN STAR"/>
    <property type="match status" value="1"/>
</dbReference>
<dbReference type="GO" id="GO:0005737">
    <property type="term" value="C:cytoplasm"/>
    <property type="evidence" value="ECO:0007669"/>
    <property type="project" value="GOC"/>
</dbReference>
<dbReference type="GO" id="GO:0016197">
    <property type="term" value="P:endosomal transport"/>
    <property type="evidence" value="ECO:0007669"/>
    <property type="project" value="TreeGrafter"/>
</dbReference>
<dbReference type="GO" id="GO:0008168">
    <property type="term" value="F:methyltransferase activity"/>
    <property type="evidence" value="ECO:0007669"/>
    <property type="project" value="UniProtKB-KW"/>
</dbReference>
<name>A0A1W1VZE9_9FIRM</name>
<dbReference type="OrthoDB" id="9801609at2"/>
<keyword evidence="4" id="KW-1185">Reference proteome</keyword>
<dbReference type="Gene3D" id="3.40.50.150">
    <property type="entry name" value="Vaccinia Virus protein VP39"/>
    <property type="match status" value="1"/>
</dbReference>
<keyword evidence="3" id="KW-0808">Transferase</keyword>
<proteinExistence type="predicted"/>
<dbReference type="InterPro" id="IPR029063">
    <property type="entry name" value="SAM-dependent_MTases_sf"/>
</dbReference>
<accession>A0A1W1VZE9</accession>
<protein>
    <submittedName>
        <fullName evidence="3">Methyltransferase, FkbM family</fullName>
    </submittedName>
</protein>
<dbReference type="RefSeq" id="WP_084665776.1">
    <property type="nucleotide sequence ID" value="NZ_LT838272.1"/>
</dbReference>
<keyword evidence="1" id="KW-0175">Coiled coil</keyword>
<dbReference type="NCBIfam" id="TIGR01444">
    <property type="entry name" value="fkbM_fam"/>
    <property type="match status" value="1"/>
</dbReference>
<dbReference type="InterPro" id="IPR006342">
    <property type="entry name" value="FkbM_mtfrase"/>
</dbReference>
<organism evidence="3 4">
    <name type="scientific">Thermanaeromonas toyohensis ToBE</name>
    <dbReference type="NCBI Taxonomy" id="698762"/>
    <lineage>
        <taxon>Bacteria</taxon>
        <taxon>Bacillati</taxon>
        <taxon>Bacillota</taxon>
        <taxon>Clostridia</taxon>
        <taxon>Neomoorellales</taxon>
        <taxon>Neomoorellaceae</taxon>
        <taxon>Thermanaeromonas</taxon>
    </lineage>
</organism>
<dbReference type="GO" id="GO:0006888">
    <property type="term" value="P:endoplasmic reticulum to Golgi vesicle-mediated transport"/>
    <property type="evidence" value="ECO:0007669"/>
    <property type="project" value="TreeGrafter"/>
</dbReference>
<dbReference type="AlphaFoldDB" id="A0A1W1VZE9"/>
<evidence type="ECO:0000313" key="4">
    <source>
        <dbReference type="Proteomes" id="UP000192569"/>
    </source>
</evidence>
<reference evidence="3 4" key="1">
    <citation type="submission" date="2017-04" db="EMBL/GenBank/DDBJ databases">
        <authorList>
            <person name="Afonso C.L."/>
            <person name="Miller P.J."/>
            <person name="Scott M.A."/>
            <person name="Spackman E."/>
            <person name="Goraichik I."/>
            <person name="Dimitrov K.M."/>
            <person name="Suarez D.L."/>
            <person name="Swayne D.E."/>
        </authorList>
    </citation>
    <scope>NUCLEOTIDE SEQUENCE [LARGE SCALE GENOMIC DNA]</scope>
    <source>
        <strain evidence="3 4">ToBE</strain>
    </source>
</reference>
<dbReference type="SUPFAM" id="SSF53335">
    <property type="entry name" value="S-adenosyl-L-methionine-dependent methyltransferases"/>
    <property type="match status" value="1"/>
</dbReference>